<dbReference type="InterPro" id="IPR036745">
    <property type="entry name" value="PolIII_theta_sf"/>
</dbReference>
<dbReference type="Pfam" id="PF06440">
    <property type="entry name" value="DNA_pol3_theta"/>
    <property type="match status" value="1"/>
</dbReference>
<keyword evidence="1" id="KW-0548">Nucleotidyltransferase</keyword>
<proteinExistence type="predicted"/>
<dbReference type="InterPro" id="IPR009052">
    <property type="entry name" value="DNA_pol_III_theta_bac"/>
</dbReference>
<protein>
    <submittedName>
        <fullName evidence="1">DNA polymerase III subunit theta</fullName>
        <ecNumber evidence="1">2.7.7.7</ecNumber>
    </submittedName>
</protein>
<sequence length="76" mass="8879">MSYNLAELTKEEREKLNLDLAAASVAFKERYNMPVIADKIEAGQAPHLREHFRKRLTLFRKISHTLDQLPYIPRKG</sequence>
<dbReference type="Proteomes" id="UP001177595">
    <property type="component" value="Chromosome"/>
</dbReference>
<keyword evidence="1" id="KW-0808">Transferase</keyword>
<dbReference type="RefSeq" id="WP_280626012.1">
    <property type="nucleotide sequence ID" value="NZ_CP123504.1"/>
</dbReference>
<dbReference type="EMBL" id="CP123504">
    <property type="protein sequence ID" value="WGM02854.1"/>
    <property type="molecule type" value="Genomic_DNA"/>
</dbReference>
<accession>A0AA95GTV8</accession>
<gene>
    <name evidence="1" type="ORF">QE210_07230</name>
</gene>
<evidence type="ECO:0000313" key="2">
    <source>
        <dbReference type="Proteomes" id="UP001177595"/>
    </source>
</evidence>
<dbReference type="Gene3D" id="1.20.58.250">
    <property type="entry name" value="DNA polymerase III-theta"/>
    <property type="match status" value="1"/>
</dbReference>
<dbReference type="SUPFAM" id="SSF46575">
    <property type="entry name" value="DNA polymerase III theta subunit-like"/>
    <property type="match status" value="1"/>
</dbReference>
<dbReference type="AlphaFoldDB" id="A0AA95GTV8"/>
<evidence type="ECO:0000313" key="1">
    <source>
        <dbReference type="EMBL" id="WGM02854.1"/>
    </source>
</evidence>
<dbReference type="GO" id="GO:0006260">
    <property type="term" value="P:DNA replication"/>
    <property type="evidence" value="ECO:0007669"/>
    <property type="project" value="InterPro"/>
</dbReference>
<dbReference type="NCBIfam" id="NF008207">
    <property type="entry name" value="PRK10969.1"/>
    <property type="match status" value="1"/>
</dbReference>
<reference evidence="1" key="1">
    <citation type="submission" date="2023-04" db="EMBL/GenBank/DDBJ databases">
        <title>Genome dynamics across the evolutionary transition to endosymbiosis.</title>
        <authorList>
            <person name="Siozios S."/>
            <person name="Nadal-Jimenez P."/>
            <person name="Azagi T."/>
            <person name="Sprong H."/>
            <person name="Frost C.L."/>
            <person name="Parratt S.R."/>
            <person name="Taylor G."/>
            <person name="Brettell L."/>
            <person name="Lew K.C."/>
            <person name="Croft L."/>
            <person name="King K.C."/>
            <person name="Brockhurst M.A."/>
            <person name="Hypsa V."/>
            <person name="Novakova E."/>
            <person name="Darby A.C."/>
            <person name="Hurst G.D.D."/>
        </authorList>
    </citation>
    <scope>NUCLEOTIDE SEQUENCE</scope>
    <source>
        <strain evidence="1">APv</strain>
    </source>
</reference>
<dbReference type="GO" id="GO:0003887">
    <property type="term" value="F:DNA-directed DNA polymerase activity"/>
    <property type="evidence" value="ECO:0007669"/>
    <property type="project" value="UniProtKB-EC"/>
</dbReference>
<organism evidence="1 2">
    <name type="scientific">Arsenophonus nasoniae</name>
    <name type="common">son-killer infecting Nasonia vitripennis</name>
    <dbReference type="NCBI Taxonomy" id="638"/>
    <lineage>
        <taxon>Bacteria</taxon>
        <taxon>Pseudomonadati</taxon>
        <taxon>Pseudomonadota</taxon>
        <taxon>Gammaproteobacteria</taxon>
        <taxon>Enterobacterales</taxon>
        <taxon>Morganellaceae</taxon>
        <taxon>Arsenophonus</taxon>
    </lineage>
</organism>
<name>A0AA95GTV8_9GAMM</name>
<dbReference type="EC" id="2.7.7.7" evidence="1"/>
<dbReference type="GO" id="GO:0003677">
    <property type="term" value="F:DNA binding"/>
    <property type="evidence" value="ECO:0007669"/>
    <property type="project" value="InterPro"/>
</dbReference>